<dbReference type="EMBL" id="JABANM010031899">
    <property type="protein sequence ID" value="KAF4703812.1"/>
    <property type="molecule type" value="Genomic_DNA"/>
</dbReference>
<evidence type="ECO:0000313" key="2">
    <source>
        <dbReference type="Proteomes" id="UP000574390"/>
    </source>
</evidence>
<accession>A0A7J6Q6M2</accession>
<name>A0A7J6Q6M2_PEROL</name>
<feature type="non-terminal residue" evidence="1">
    <location>
        <position position="1"/>
    </location>
</feature>
<evidence type="ECO:0000313" key="1">
    <source>
        <dbReference type="EMBL" id="KAF4703812.1"/>
    </source>
</evidence>
<reference evidence="1 2" key="1">
    <citation type="submission" date="2020-04" db="EMBL/GenBank/DDBJ databases">
        <title>Perkinsus olseni comparative genomics.</title>
        <authorList>
            <person name="Bogema D.R."/>
        </authorList>
    </citation>
    <scope>NUCLEOTIDE SEQUENCE [LARGE SCALE GENOMIC DNA]</scope>
    <source>
        <strain evidence="1">ATCC PRA-205</strain>
    </source>
</reference>
<comment type="caution">
    <text evidence="1">The sequence shown here is derived from an EMBL/GenBank/DDBJ whole genome shotgun (WGS) entry which is preliminary data.</text>
</comment>
<organism evidence="1 2">
    <name type="scientific">Perkinsus olseni</name>
    <name type="common">Perkinsus atlanticus</name>
    <dbReference type="NCBI Taxonomy" id="32597"/>
    <lineage>
        <taxon>Eukaryota</taxon>
        <taxon>Sar</taxon>
        <taxon>Alveolata</taxon>
        <taxon>Perkinsozoa</taxon>
        <taxon>Perkinsea</taxon>
        <taxon>Perkinsida</taxon>
        <taxon>Perkinsidae</taxon>
        <taxon>Perkinsus</taxon>
    </lineage>
</organism>
<gene>
    <name evidence="1" type="ORF">FOZ62_022486</name>
</gene>
<protein>
    <submittedName>
        <fullName evidence="1">Uncharacterized protein</fullName>
    </submittedName>
</protein>
<dbReference type="Proteomes" id="UP000574390">
    <property type="component" value="Unassembled WGS sequence"/>
</dbReference>
<dbReference type="AlphaFoldDB" id="A0A7J6Q6M2"/>
<proteinExistence type="predicted"/>
<sequence length="69" mass="7787">IPDIKEVDSDVKRIAALSREAKSLLECLRQQPNYESEVIPLIEDGIKKANELQVRGNVFYTFPATAELI</sequence>